<evidence type="ECO:0000313" key="1">
    <source>
        <dbReference type="EMBL" id="GKU27388.1"/>
    </source>
</evidence>
<accession>A0A9W5Y677</accession>
<dbReference type="Proteomes" id="UP001057868">
    <property type="component" value="Unassembled WGS sequence"/>
</dbReference>
<reference evidence="1" key="1">
    <citation type="journal article" date="2023" name="Int. J. Syst. Evol. Microbiol.">
        <title>&lt;i&gt;Clostridium folliculivorans&lt;/i&gt; sp. nov., isolated from soil samples of an organic paddy in Japan.</title>
        <authorList>
            <person name="Tazawa J."/>
            <person name="Kobayashi H."/>
            <person name="Tanizawa Y."/>
            <person name="Uchino A."/>
            <person name="Tanaka F."/>
            <person name="Urashima Y."/>
            <person name="Miura S."/>
            <person name="Sakamoto M."/>
            <person name="Ohkuma M."/>
            <person name="Tohno M."/>
        </authorList>
    </citation>
    <scope>NUCLEOTIDE SEQUENCE</scope>
    <source>
        <strain evidence="1">D1-1</strain>
    </source>
</reference>
<keyword evidence="2" id="KW-1185">Reference proteome</keyword>
<organism evidence="1 2">
    <name type="scientific">Clostridium folliculivorans</name>
    <dbReference type="NCBI Taxonomy" id="2886038"/>
    <lineage>
        <taxon>Bacteria</taxon>
        <taxon>Bacillati</taxon>
        <taxon>Bacillota</taxon>
        <taxon>Clostridia</taxon>
        <taxon>Eubacteriales</taxon>
        <taxon>Clostridiaceae</taxon>
        <taxon>Clostridium</taxon>
    </lineage>
</organism>
<protein>
    <submittedName>
        <fullName evidence="1">Uncharacterized protein</fullName>
    </submittedName>
</protein>
<name>A0A9W5Y677_9CLOT</name>
<evidence type="ECO:0000313" key="2">
    <source>
        <dbReference type="Proteomes" id="UP001057868"/>
    </source>
</evidence>
<dbReference type="EMBL" id="BQXY01000011">
    <property type="protein sequence ID" value="GKU27388.1"/>
    <property type="molecule type" value="Genomic_DNA"/>
</dbReference>
<comment type="caution">
    <text evidence="1">The sequence shown here is derived from an EMBL/GenBank/DDBJ whole genome shotgun (WGS) entry which is preliminary data.</text>
</comment>
<dbReference type="AlphaFoldDB" id="A0A9W5Y677"/>
<dbReference type="RefSeq" id="WP_261854251.1">
    <property type="nucleotide sequence ID" value="NZ_BQXY01000011.1"/>
</dbReference>
<gene>
    <name evidence="1" type="ORF">CFOLD11_42150</name>
</gene>
<proteinExistence type="predicted"/>
<sequence>MEYNELTGIIGENCKEYIAKDDILMISMRLSSVSCDNCSHYVGGFCNKDSFEKLKQMAQNN</sequence>